<gene>
    <name evidence="1" type="ORF">SAMN04489732_115144</name>
</gene>
<proteinExistence type="predicted"/>
<reference evidence="1 2" key="1">
    <citation type="submission" date="2016-10" db="EMBL/GenBank/DDBJ databases">
        <authorList>
            <person name="de Groot N.N."/>
        </authorList>
    </citation>
    <scope>NUCLEOTIDE SEQUENCE [LARGE SCALE GENOMIC DNA]</scope>
    <source>
        <strain evidence="1 2">DSM 44993</strain>
    </source>
</reference>
<keyword evidence="2" id="KW-1185">Reference proteome</keyword>
<dbReference type="Proteomes" id="UP000198582">
    <property type="component" value="Unassembled WGS sequence"/>
</dbReference>
<dbReference type="STRING" id="394193.SAMN04489732_115144"/>
<accession>A0A1H8YGA4</accession>
<dbReference type="EMBL" id="FOEF01000015">
    <property type="protein sequence ID" value="SEP51102.1"/>
    <property type="molecule type" value="Genomic_DNA"/>
</dbReference>
<dbReference type="SUPFAM" id="SSF46689">
    <property type="entry name" value="Homeodomain-like"/>
    <property type="match status" value="1"/>
</dbReference>
<evidence type="ECO:0008006" key="3">
    <source>
        <dbReference type="Google" id="ProtNLM"/>
    </source>
</evidence>
<evidence type="ECO:0000313" key="1">
    <source>
        <dbReference type="EMBL" id="SEP51102.1"/>
    </source>
</evidence>
<name>A0A1H8YGA4_9PSEU</name>
<protein>
    <recommendedName>
        <fullName evidence="3">Regulatory protein, tetR family</fullName>
    </recommendedName>
</protein>
<dbReference type="InterPro" id="IPR009057">
    <property type="entry name" value="Homeodomain-like_sf"/>
</dbReference>
<dbReference type="AlphaFoldDB" id="A0A1H8YGA4"/>
<evidence type="ECO:0000313" key="2">
    <source>
        <dbReference type="Proteomes" id="UP000198582"/>
    </source>
</evidence>
<dbReference type="RefSeq" id="WP_091622902.1">
    <property type="nucleotide sequence ID" value="NZ_FOEF01000015.1"/>
</dbReference>
<dbReference type="Gene3D" id="1.10.357.10">
    <property type="entry name" value="Tetracycline Repressor, domain 2"/>
    <property type="match status" value="1"/>
</dbReference>
<sequence>MLRKDAARNRRSIVDAARALAREGKPIRLNAVARVADLGTVYRHFPAPEALVEAVAVDQFTALLRQAEEAAGSPDAGQALRGFLKAAVTAYLQDDTFAAAVIDPDPATPDIQHLRDRLQDGLLARALLDGARFAVSRSRDRLARRRSLLA</sequence>
<organism evidence="1 2">
    <name type="scientific">Amycolatopsis saalfeldensis</name>
    <dbReference type="NCBI Taxonomy" id="394193"/>
    <lineage>
        <taxon>Bacteria</taxon>
        <taxon>Bacillati</taxon>
        <taxon>Actinomycetota</taxon>
        <taxon>Actinomycetes</taxon>
        <taxon>Pseudonocardiales</taxon>
        <taxon>Pseudonocardiaceae</taxon>
        <taxon>Amycolatopsis</taxon>
    </lineage>
</organism>
<dbReference type="OrthoDB" id="4542210at2"/>